<dbReference type="Pfam" id="PF00300">
    <property type="entry name" value="His_Phos_1"/>
    <property type="match status" value="1"/>
</dbReference>
<name>B6JBF7_AFIC5</name>
<proteinExistence type="predicted"/>
<dbReference type="PANTHER" id="PTHR47623:SF1">
    <property type="entry name" value="OS09G0287300 PROTEIN"/>
    <property type="match status" value="1"/>
</dbReference>
<dbReference type="HOGENOM" id="CLU_084603_2_3_5"/>
<dbReference type="InterPro" id="IPR029033">
    <property type="entry name" value="His_PPase_superfam"/>
</dbReference>
<dbReference type="PANTHER" id="PTHR47623">
    <property type="entry name" value="OS09G0287300 PROTEIN"/>
    <property type="match status" value="1"/>
</dbReference>
<dbReference type="Gene3D" id="3.40.50.1240">
    <property type="entry name" value="Phosphoglycerate mutase-like"/>
    <property type="match status" value="1"/>
</dbReference>
<dbReference type="CDD" id="cd07067">
    <property type="entry name" value="HP_PGM_like"/>
    <property type="match status" value="1"/>
</dbReference>
<sequence>MRHLILLRHAKTERQSDSGEDHDRRIDPRGREDSALIGAWLAAQHPQPELALISDAMRTHETWEIVGPYLPGCRAEFLDTLYLASAMKIFKTIRAVPDSVVSLLVLGHNPGLHELAWNLAGEANAAERAALAENLPTCGAVVLEYPVSTWSKVSLQKGRLRAFVTPKQLKASSDVP</sequence>
<dbReference type="KEGG" id="ocg:OCA5_c26120"/>
<keyword evidence="2" id="KW-1185">Reference proteome</keyword>
<dbReference type="eggNOG" id="COG2062">
    <property type="taxonomic scope" value="Bacteria"/>
</dbReference>
<accession>B6JBF7</accession>
<evidence type="ECO:0000313" key="2">
    <source>
        <dbReference type="Proteomes" id="UP000007730"/>
    </source>
</evidence>
<dbReference type="RefSeq" id="WP_012562527.1">
    <property type="nucleotide sequence ID" value="NC_011386.1"/>
</dbReference>
<evidence type="ECO:0000313" key="1">
    <source>
        <dbReference type="EMBL" id="AEI07307.1"/>
    </source>
</evidence>
<dbReference type="OrthoDB" id="9810154at2"/>
<dbReference type="AlphaFoldDB" id="B6JBF7"/>
<gene>
    <name evidence="1" type="ordered locus">OCA5_c26120</name>
</gene>
<reference evidence="1 2" key="1">
    <citation type="journal article" date="2011" name="J. Bacteriol.">
        <title>Complete genome sequences of the chemolithoautotrophic Oligotropha carboxidovorans strains OM4 and OM5.</title>
        <authorList>
            <person name="Volland S."/>
            <person name="Rachinger M."/>
            <person name="Strittmatter A."/>
            <person name="Daniel R."/>
            <person name="Gottschalk G."/>
            <person name="Meyer O."/>
        </authorList>
    </citation>
    <scope>NUCLEOTIDE SEQUENCE [LARGE SCALE GENOMIC DNA]</scope>
    <source>
        <strain evidence="2">ATCC 49405 / DSM 1227 / KCTC 32145 / OM5</strain>
    </source>
</reference>
<dbReference type="InterPro" id="IPR013078">
    <property type="entry name" value="His_Pase_superF_clade-1"/>
</dbReference>
<protein>
    <submittedName>
        <fullName evidence="1">Putative phosphohistidine phosphatase protein</fullName>
    </submittedName>
</protein>
<organism evidence="1 2">
    <name type="scientific">Afipia carboxidovorans (strain ATCC 49405 / DSM 1227 / KCTC 32145 / OM5)</name>
    <name type="common">Oligotropha carboxidovorans</name>
    <dbReference type="NCBI Taxonomy" id="504832"/>
    <lineage>
        <taxon>Bacteria</taxon>
        <taxon>Pseudomonadati</taxon>
        <taxon>Pseudomonadota</taxon>
        <taxon>Alphaproteobacteria</taxon>
        <taxon>Hyphomicrobiales</taxon>
        <taxon>Nitrobacteraceae</taxon>
        <taxon>Afipia</taxon>
    </lineage>
</organism>
<dbReference type="SUPFAM" id="SSF53254">
    <property type="entry name" value="Phosphoglycerate mutase-like"/>
    <property type="match status" value="1"/>
</dbReference>
<dbReference type="PATRIC" id="fig|504832.7.peg.2760"/>
<dbReference type="Proteomes" id="UP000007730">
    <property type="component" value="Chromosome"/>
</dbReference>
<dbReference type="EMBL" id="CP002826">
    <property type="protein sequence ID" value="AEI07307.1"/>
    <property type="molecule type" value="Genomic_DNA"/>
</dbReference>
<dbReference type="KEGG" id="oca:OCAR_5366"/>
<dbReference type="STRING" id="504832.OCA5_c26120"/>